<evidence type="ECO:0000313" key="2">
    <source>
        <dbReference type="EMBL" id="TFJ97686.1"/>
    </source>
</evidence>
<dbReference type="OrthoDB" id="9409434at2759"/>
<dbReference type="EMBL" id="QXTE01000468">
    <property type="protein sequence ID" value="TFJ97686.1"/>
    <property type="molecule type" value="Genomic_DNA"/>
</dbReference>
<feature type="region of interest" description="Disordered" evidence="1">
    <location>
        <begin position="1"/>
        <end position="22"/>
    </location>
</feature>
<organism evidence="2 3">
    <name type="scientific">Platysternon megacephalum</name>
    <name type="common">big-headed turtle</name>
    <dbReference type="NCBI Taxonomy" id="55544"/>
    <lineage>
        <taxon>Eukaryota</taxon>
        <taxon>Metazoa</taxon>
        <taxon>Chordata</taxon>
        <taxon>Craniata</taxon>
        <taxon>Vertebrata</taxon>
        <taxon>Euteleostomi</taxon>
        <taxon>Archelosauria</taxon>
        <taxon>Testudinata</taxon>
        <taxon>Testudines</taxon>
        <taxon>Cryptodira</taxon>
        <taxon>Durocryptodira</taxon>
        <taxon>Testudinoidea</taxon>
        <taxon>Platysternidae</taxon>
        <taxon>Platysternon</taxon>
    </lineage>
</organism>
<comment type="caution">
    <text evidence="2">The sequence shown here is derived from an EMBL/GenBank/DDBJ whole genome shotgun (WGS) entry which is preliminary data.</text>
</comment>
<gene>
    <name evidence="2" type="ORF">DR999_PMT20463</name>
</gene>
<sequence length="186" mass="20584">MSFSRCLDPLASSSPPFSHLLSPPQDWTPADGSLVPHKDAPGTNLVYNQGGFFIVCSDLSCYLQTQSLKRGDGIEIWVLQPACQGRDHYLSDKGNPPNIYIIKGDSHWVVKDLTTDAEPQVHELHPNCRGGDQNMDCGSWFYIFFLEQGVMHRVLDMSTDEKGGDTLLKPECCKGSITLAPFPSQL</sequence>
<evidence type="ECO:0000313" key="3">
    <source>
        <dbReference type="Proteomes" id="UP000297703"/>
    </source>
</evidence>
<dbReference type="AlphaFoldDB" id="A0A4D9DK31"/>
<reference evidence="2 3" key="2">
    <citation type="submission" date="2019-04" db="EMBL/GenBank/DDBJ databases">
        <title>The genome sequence of big-headed turtle.</title>
        <authorList>
            <person name="Gong S."/>
        </authorList>
    </citation>
    <scope>NUCLEOTIDE SEQUENCE [LARGE SCALE GENOMIC DNA]</scope>
    <source>
        <strain evidence="2">DO16091913</strain>
        <tissue evidence="2">Muscle</tissue>
    </source>
</reference>
<accession>A0A4D9DK31</accession>
<dbReference type="Proteomes" id="UP000297703">
    <property type="component" value="Unassembled WGS sequence"/>
</dbReference>
<evidence type="ECO:0000256" key="1">
    <source>
        <dbReference type="SAM" id="MobiDB-lite"/>
    </source>
</evidence>
<feature type="compositionally biased region" description="Low complexity" evidence="1">
    <location>
        <begin position="9"/>
        <end position="22"/>
    </location>
</feature>
<proteinExistence type="predicted"/>
<reference evidence="2 3" key="1">
    <citation type="submission" date="2019-04" db="EMBL/GenBank/DDBJ databases">
        <title>Draft genome of the big-headed turtle Platysternon megacephalum.</title>
        <authorList>
            <person name="Gong S."/>
        </authorList>
    </citation>
    <scope>NUCLEOTIDE SEQUENCE [LARGE SCALE GENOMIC DNA]</scope>
    <source>
        <strain evidence="2">DO16091913</strain>
        <tissue evidence="2">Muscle</tissue>
    </source>
</reference>
<name>A0A4D9DK31_9SAUR</name>
<protein>
    <submittedName>
        <fullName evidence="2">Mucin-2-like</fullName>
    </submittedName>
</protein>
<keyword evidence="3" id="KW-1185">Reference proteome</keyword>